<feature type="compositionally biased region" description="Basic and acidic residues" evidence="1">
    <location>
        <begin position="66"/>
        <end position="82"/>
    </location>
</feature>
<gene>
    <name evidence="2" type="ORF">GCM10017056_46490</name>
</gene>
<feature type="compositionally biased region" description="Basic and acidic residues" evidence="1">
    <location>
        <begin position="1"/>
        <end position="14"/>
    </location>
</feature>
<keyword evidence="3" id="KW-1185">Reference proteome</keyword>
<dbReference type="Proteomes" id="UP000626220">
    <property type="component" value="Unassembled WGS sequence"/>
</dbReference>
<reference evidence="2" key="2">
    <citation type="submission" date="2020-09" db="EMBL/GenBank/DDBJ databases">
        <authorList>
            <person name="Sun Q."/>
            <person name="Kim S."/>
        </authorList>
    </citation>
    <scope>NUCLEOTIDE SEQUENCE</scope>
    <source>
        <strain evidence="2">KCTC 42650</strain>
    </source>
</reference>
<accession>A0A8J3H2V7</accession>
<organism evidence="2 3">
    <name type="scientific">Seohaeicola zhoushanensis</name>
    <dbReference type="NCBI Taxonomy" id="1569283"/>
    <lineage>
        <taxon>Bacteria</taxon>
        <taxon>Pseudomonadati</taxon>
        <taxon>Pseudomonadota</taxon>
        <taxon>Alphaproteobacteria</taxon>
        <taxon>Rhodobacterales</taxon>
        <taxon>Roseobacteraceae</taxon>
        <taxon>Seohaeicola</taxon>
    </lineage>
</organism>
<evidence type="ECO:0000313" key="3">
    <source>
        <dbReference type="Proteomes" id="UP000626220"/>
    </source>
</evidence>
<feature type="region of interest" description="Disordered" evidence="1">
    <location>
        <begin position="1"/>
        <end position="23"/>
    </location>
</feature>
<name>A0A8J3H2V7_9RHOB</name>
<reference evidence="2" key="1">
    <citation type="journal article" date="2014" name="Int. J. Syst. Evol. Microbiol.">
        <title>Complete genome sequence of Corynebacterium casei LMG S-19264T (=DSM 44701T), isolated from a smear-ripened cheese.</title>
        <authorList>
            <consortium name="US DOE Joint Genome Institute (JGI-PGF)"/>
            <person name="Walter F."/>
            <person name="Albersmeier A."/>
            <person name="Kalinowski J."/>
            <person name="Ruckert C."/>
        </authorList>
    </citation>
    <scope>NUCLEOTIDE SEQUENCE</scope>
    <source>
        <strain evidence="2">KCTC 42650</strain>
    </source>
</reference>
<dbReference type="RefSeq" id="WP_189682529.1">
    <property type="nucleotide sequence ID" value="NZ_BNCJ01000024.1"/>
</dbReference>
<sequence>MDAENDKLKDKLPQDSDETSERIPYSYDQGRFIGPHEQQLAPKQAFDEHAFLLRAAARVRARKARDKAERSHDNDPGRELGR</sequence>
<comment type="caution">
    <text evidence="2">The sequence shown here is derived from an EMBL/GenBank/DDBJ whole genome shotgun (WGS) entry which is preliminary data.</text>
</comment>
<proteinExistence type="predicted"/>
<dbReference type="EMBL" id="BNCJ01000024">
    <property type="protein sequence ID" value="GHF70145.1"/>
    <property type="molecule type" value="Genomic_DNA"/>
</dbReference>
<protein>
    <submittedName>
        <fullName evidence="2">Uncharacterized protein</fullName>
    </submittedName>
</protein>
<feature type="region of interest" description="Disordered" evidence="1">
    <location>
        <begin position="59"/>
        <end position="82"/>
    </location>
</feature>
<evidence type="ECO:0000256" key="1">
    <source>
        <dbReference type="SAM" id="MobiDB-lite"/>
    </source>
</evidence>
<evidence type="ECO:0000313" key="2">
    <source>
        <dbReference type="EMBL" id="GHF70145.1"/>
    </source>
</evidence>
<dbReference type="AlphaFoldDB" id="A0A8J3H2V7"/>